<keyword evidence="3" id="KW-1185">Reference proteome</keyword>
<comment type="caution">
    <text evidence="2">The sequence shown here is derived from an EMBL/GenBank/DDBJ whole genome shotgun (WGS) entry which is preliminary data.</text>
</comment>
<evidence type="ECO:0000259" key="1">
    <source>
        <dbReference type="Pfam" id="PF00534"/>
    </source>
</evidence>
<reference evidence="2" key="1">
    <citation type="submission" date="2020-08" db="EMBL/GenBank/DDBJ databases">
        <title>Genome public.</title>
        <authorList>
            <person name="Liu C."/>
            <person name="Sun Q."/>
        </authorList>
    </citation>
    <scope>NUCLEOTIDE SEQUENCE</scope>
    <source>
        <strain evidence="2">H8</strain>
    </source>
</reference>
<dbReference type="Pfam" id="PF00534">
    <property type="entry name" value="Glycos_transf_1"/>
    <property type="match status" value="1"/>
</dbReference>
<dbReference type="PANTHER" id="PTHR12526">
    <property type="entry name" value="GLYCOSYLTRANSFERASE"/>
    <property type="match status" value="1"/>
</dbReference>
<dbReference type="RefSeq" id="WP_249310518.1">
    <property type="nucleotide sequence ID" value="NZ_JACRSU010000001.1"/>
</dbReference>
<dbReference type="PANTHER" id="PTHR12526:SF637">
    <property type="entry name" value="GLYCOSYLTRANSFERASE EPSF-RELATED"/>
    <property type="match status" value="1"/>
</dbReference>
<proteinExistence type="predicted"/>
<organism evidence="2 3">
    <name type="scientific">Congzhengia minquanensis</name>
    <dbReference type="NCBI Taxonomy" id="2763657"/>
    <lineage>
        <taxon>Bacteria</taxon>
        <taxon>Bacillati</taxon>
        <taxon>Bacillota</taxon>
        <taxon>Clostridia</taxon>
        <taxon>Eubacteriales</taxon>
        <taxon>Oscillospiraceae</taxon>
        <taxon>Congzhengia</taxon>
    </lineage>
</organism>
<name>A0A926HXJ0_9FIRM</name>
<dbReference type="EMBL" id="JACRSU010000001">
    <property type="protein sequence ID" value="MBC8539418.1"/>
    <property type="molecule type" value="Genomic_DNA"/>
</dbReference>
<feature type="domain" description="Glycosyl transferase family 1" evidence="1">
    <location>
        <begin position="15"/>
        <end position="139"/>
    </location>
</feature>
<sequence>MKKYMVLGVAFGWGKRKGLDVFIELAKMLGNEYQIVLVGTDEQIDKLLPDNIVSIHRTQNKKELAEIYTAADVFVNPSREDNYPTVNMEAIACGTPVVTFDTGGSPEEVDPTCGGVVSCDDVEALKLEIIRICNEKPFCKEGCVAHAAAFNKDIKYKQYIGLYQSIIESEEQKR</sequence>
<dbReference type="AlphaFoldDB" id="A0A926HXJ0"/>
<protein>
    <submittedName>
        <fullName evidence="2">Glycosyltransferase</fullName>
    </submittedName>
</protein>
<dbReference type="InterPro" id="IPR001296">
    <property type="entry name" value="Glyco_trans_1"/>
</dbReference>
<dbReference type="Proteomes" id="UP000611762">
    <property type="component" value="Unassembled WGS sequence"/>
</dbReference>
<accession>A0A926HXJ0</accession>
<gene>
    <name evidence="2" type="ORF">H8698_00315</name>
</gene>
<dbReference type="Gene3D" id="3.40.50.2000">
    <property type="entry name" value="Glycogen Phosphorylase B"/>
    <property type="match status" value="1"/>
</dbReference>
<evidence type="ECO:0000313" key="2">
    <source>
        <dbReference type="EMBL" id="MBC8539418.1"/>
    </source>
</evidence>
<dbReference type="SUPFAM" id="SSF53756">
    <property type="entry name" value="UDP-Glycosyltransferase/glycogen phosphorylase"/>
    <property type="match status" value="1"/>
</dbReference>
<evidence type="ECO:0000313" key="3">
    <source>
        <dbReference type="Proteomes" id="UP000611762"/>
    </source>
</evidence>
<dbReference type="GO" id="GO:0016757">
    <property type="term" value="F:glycosyltransferase activity"/>
    <property type="evidence" value="ECO:0007669"/>
    <property type="project" value="InterPro"/>
</dbReference>